<sequence length="166" mass="18126">RQYSDETLGFAVARTEIRSLQNHRGGLTLRVEHRLVIRRILRSKIHTGISALLEIKAAEVSRLRHVAVASAAGRSPPPWVAMAPRPADCAAAVVSLPACCLASGTCTFSTCQRHRARRSLAIQGHGRSSIAAPSHRTLFSPRRSPVNCWGCVVAAWNSHRENYPCS</sequence>
<dbReference type="Proteomes" id="UP000078541">
    <property type="component" value="Unassembled WGS sequence"/>
</dbReference>
<protein>
    <submittedName>
        <fullName evidence="1">Uncharacterized protein</fullName>
    </submittedName>
</protein>
<keyword evidence="2" id="KW-1185">Reference proteome</keyword>
<feature type="non-terminal residue" evidence="1">
    <location>
        <position position="1"/>
    </location>
</feature>
<dbReference type="EMBL" id="KQ981953">
    <property type="protein sequence ID" value="KYN32411.1"/>
    <property type="molecule type" value="Genomic_DNA"/>
</dbReference>
<organism evidence="1 2">
    <name type="scientific">Trachymyrmex septentrionalis</name>
    <dbReference type="NCBI Taxonomy" id="34720"/>
    <lineage>
        <taxon>Eukaryota</taxon>
        <taxon>Metazoa</taxon>
        <taxon>Ecdysozoa</taxon>
        <taxon>Arthropoda</taxon>
        <taxon>Hexapoda</taxon>
        <taxon>Insecta</taxon>
        <taxon>Pterygota</taxon>
        <taxon>Neoptera</taxon>
        <taxon>Endopterygota</taxon>
        <taxon>Hymenoptera</taxon>
        <taxon>Apocrita</taxon>
        <taxon>Aculeata</taxon>
        <taxon>Formicoidea</taxon>
        <taxon>Formicidae</taxon>
        <taxon>Myrmicinae</taxon>
        <taxon>Trachymyrmex</taxon>
    </lineage>
</organism>
<gene>
    <name evidence="1" type="ORF">ALC56_13268</name>
</gene>
<evidence type="ECO:0000313" key="1">
    <source>
        <dbReference type="EMBL" id="KYN32411.1"/>
    </source>
</evidence>
<name>A0A195EW86_9HYME</name>
<accession>A0A195EW86</accession>
<evidence type="ECO:0000313" key="2">
    <source>
        <dbReference type="Proteomes" id="UP000078541"/>
    </source>
</evidence>
<reference evidence="1 2" key="1">
    <citation type="submission" date="2016-03" db="EMBL/GenBank/DDBJ databases">
        <title>Trachymyrmex septentrionalis WGS genome.</title>
        <authorList>
            <person name="Nygaard S."/>
            <person name="Hu H."/>
            <person name="Boomsma J."/>
            <person name="Zhang G."/>
        </authorList>
    </citation>
    <scope>NUCLEOTIDE SEQUENCE [LARGE SCALE GENOMIC DNA]</scope>
    <source>
        <strain evidence="1">Tsep2-gDNA-1</strain>
        <tissue evidence="1">Whole body</tissue>
    </source>
</reference>
<dbReference type="AlphaFoldDB" id="A0A195EW86"/>
<proteinExistence type="predicted"/>